<evidence type="ECO:0000313" key="2">
    <source>
        <dbReference type="EMBL" id="EMD67072.1"/>
    </source>
</evidence>
<dbReference type="AlphaFoldDB" id="M2TE97"/>
<dbReference type="KEGG" id="bsc:COCSADRAFT_178816"/>
<dbReference type="EMBL" id="KB445639">
    <property type="protein sequence ID" value="EMD67072.1"/>
    <property type="molecule type" value="Genomic_DNA"/>
</dbReference>
<dbReference type="RefSeq" id="XP_007696821.1">
    <property type="nucleotide sequence ID" value="XM_007698631.1"/>
</dbReference>
<accession>M2TE97</accession>
<sequence>MSVKPKTYVHCQLATVILAWSTVIPLPSSFVVNMDTEAQLALPQSLETLWDEKDIHESGTINAKADSPMRHSLETSNGLCTIGAVRAVSDTRLASPVTKDASGRPSPQTLVDHSEIDPFQALPKRPRAFSESDAKEAEGNLSSRSTWLPSDIIIRDFACIQLTSSSDSKTPLPTPFQLAIRRRRSQPLDFTRHIVPLPTTIKLKRIIENKSAHATALPDLSPKYVGKHPAPYIMPSLTDLEKILHPTLIDAILLSDYADDFPNRCFCSLVLHEIQCKLPTMRLDLHSPRNHQHLQTQLRCILSKNTIVLDKLLGLYGDALRLHAHARINSRPMVLDTWNEFVGLLIEDVFMLPRHPIFDQIDELERLERAVEVGPDDEFFVDSTGVRAGLRKSIEKGRRKIRVFKYKGDKRVVRSRGRRWDFTS</sequence>
<evidence type="ECO:0000313" key="3">
    <source>
        <dbReference type="Proteomes" id="UP000016934"/>
    </source>
</evidence>
<dbReference type="GeneID" id="19133161"/>
<dbReference type="OrthoDB" id="3686859at2759"/>
<protein>
    <submittedName>
        <fullName evidence="2">Uncharacterized protein</fullName>
    </submittedName>
</protein>
<evidence type="ECO:0000256" key="1">
    <source>
        <dbReference type="SAM" id="MobiDB-lite"/>
    </source>
</evidence>
<organism evidence="2 3">
    <name type="scientific">Cochliobolus sativus (strain ND90Pr / ATCC 201652)</name>
    <name type="common">Common root rot and spot blotch fungus</name>
    <name type="synonym">Bipolaris sorokiniana</name>
    <dbReference type="NCBI Taxonomy" id="665912"/>
    <lineage>
        <taxon>Eukaryota</taxon>
        <taxon>Fungi</taxon>
        <taxon>Dikarya</taxon>
        <taxon>Ascomycota</taxon>
        <taxon>Pezizomycotina</taxon>
        <taxon>Dothideomycetes</taxon>
        <taxon>Pleosporomycetidae</taxon>
        <taxon>Pleosporales</taxon>
        <taxon>Pleosporineae</taxon>
        <taxon>Pleosporaceae</taxon>
        <taxon>Bipolaris</taxon>
    </lineage>
</organism>
<reference evidence="3" key="2">
    <citation type="journal article" date="2013" name="PLoS Genet.">
        <title>Comparative genome structure, secondary metabolite, and effector coding capacity across Cochliobolus pathogens.</title>
        <authorList>
            <person name="Condon B.J."/>
            <person name="Leng Y."/>
            <person name="Wu D."/>
            <person name="Bushley K.E."/>
            <person name="Ohm R.A."/>
            <person name="Otillar R."/>
            <person name="Martin J."/>
            <person name="Schackwitz W."/>
            <person name="Grimwood J."/>
            <person name="MohdZainudin N."/>
            <person name="Xue C."/>
            <person name="Wang R."/>
            <person name="Manning V.A."/>
            <person name="Dhillon B."/>
            <person name="Tu Z.J."/>
            <person name="Steffenson B.J."/>
            <person name="Salamov A."/>
            <person name="Sun H."/>
            <person name="Lowry S."/>
            <person name="LaButti K."/>
            <person name="Han J."/>
            <person name="Copeland A."/>
            <person name="Lindquist E."/>
            <person name="Barry K."/>
            <person name="Schmutz J."/>
            <person name="Baker S.E."/>
            <person name="Ciuffetti L.M."/>
            <person name="Grigoriev I.V."/>
            <person name="Zhong S."/>
            <person name="Turgeon B.G."/>
        </authorList>
    </citation>
    <scope>NUCLEOTIDE SEQUENCE [LARGE SCALE GENOMIC DNA]</scope>
    <source>
        <strain evidence="3">ND90Pr / ATCC 201652</strain>
    </source>
</reference>
<dbReference type="Proteomes" id="UP000016934">
    <property type="component" value="Unassembled WGS sequence"/>
</dbReference>
<dbReference type="HOGENOM" id="CLU_707857_0_0_1"/>
<gene>
    <name evidence="2" type="ORF">COCSADRAFT_178816</name>
</gene>
<reference evidence="2 3" key="1">
    <citation type="journal article" date="2012" name="PLoS Pathog.">
        <title>Diverse lifestyles and strategies of plant pathogenesis encoded in the genomes of eighteen Dothideomycetes fungi.</title>
        <authorList>
            <person name="Ohm R.A."/>
            <person name="Feau N."/>
            <person name="Henrissat B."/>
            <person name="Schoch C.L."/>
            <person name="Horwitz B.A."/>
            <person name="Barry K.W."/>
            <person name="Condon B.J."/>
            <person name="Copeland A.C."/>
            <person name="Dhillon B."/>
            <person name="Glaser F."/>
            <person name="Hesse C.N."/>
            <person name="Kosti I."/>
            <person name="LaButti K."/>
            <person name="Lindquist E.A."/>
            <person name="Lucas S."/>
            <person name="Salamov A.A."/>
            <person name="Bradshaw R.E."/>
            <person name="Ciuffetti L."/>
            <person name="Hamelin R.C."/>
            <person name="Kema G.H.J."/>
            <person name="Lawrence C."/>
            <person name="Scott J.A."/>
            <person name="Spatafora J.W."/>
            <person name="Turgeon B.G."/>
            <person name="de Wit P.J.G.M."/>
            <person name="Zhong S."/>
            <person name="Goodwin S.B."/>
            <person name="Grigoriev I.V."/>
        </authorList>
    </citation>
    <scope>NUCLEOTIDE SEQUENCE [LARGE SCALE GENOMIC DNA]</scope>
    <source>
        <strain evidence="3">ND90Pr / ATCC 201652</strain>
    </source>
</reference>
<keyword evidence="3" id="KW-1185">Reference proteome</keyword>
<feature type="region of interest" description="Disordered" evidence="1">
    <location>
        <begin position="95"/>
        <end position="141"/>
    </location>
</feature>
<proteinExistence type="predicted"/>
<name>M2TE97_COCSN</name>
<feature type="compositionally biased region" description="Basic and acidic residues" evidence="1">
    <location>
        <begin position="128"/>
        <end position="138"/>
    </location>
</feature>